<dbReference type="AlphaFoldDB" id="A0AA47M2Z2"/>
<dbReference type="GO" id="GO:0051373">
    <property type="term" value="F:FATZ binding"/>
    <property type="evidence" value="ECO:0007669"/>
    <property type="project" value="TreeGrafter"/>
</dbReference>
<evidence type="ECO:0000256" key="1">
    <source>
        <dbReference type="ARBA" id="ARBA00009126"/>
    </source>
</evidence>
<keyword evidence="2" id="KW-0597">Phosphoprotein</keyword>
<dbReference type="GO" id="GO:0003779">
    <property type="term" value="F:actin binding"/>
    <property type="evidence" value="ECO:0007669"/>
    <property type="project" value="TreeGrafter"/>
</dbReference>
<gene>
    <name evidence="3" type="primary">MYOZ2_3</name>
    <name evidence="3" type="ORF">N1851_032447</name>
</gene>
<protein>
    <submittedName>
        <fullName evidence="3">Myozenin-2</fullName>
    </submittedName>
</protein>
<dbReference type="Pfam" id="PF05556">
    <property type="entry name" value="Calsarcin"/>
    <property type="match status" value="1"/>
</dbReference>
<evidence type="ECO:0000313" key="4">
    <source>
        <dbReference type="Proteomes" id="UP001174136"/>
    </source>
</evidence>
<organism evidence="3 4">
    <name type="scientific">Merluccius polli</name>
    <name type="common">Benguela hake</name>
    <name type="synonym">Merluccius cadenati</name>
    <dbReference type="NCBI Taxonomy" id="89951"/>
    <lineage>
        <taxon>Eukaryota</taxon>
        <taxon>Metazoa</taxon>
        <taxon>Chordata</taxon>
        <taxon>Craniata</taxon>
        <taxon>Vertebrata</taxon>
        <taxon>Euteleostomi</taxon>
        <taxon>Actinopterygii</taxon>
        <taxon>Neopterygii</taxon>
        <taxon>Teleostei</taxon>
        <taxon>Neoteleostei</taxon>
        <taxon>Acanthomorphata</taxon>
        <taxon>Zeiogadaria</taxon>
        <taxon>Gadariae</taxon>
        <taxon>Gadiformes</taxon>
        <taxon>Gadoidei</taxon>
        <taxon>Merlucciidae</taxon>
        <taxon>Merluccius</taxon>
    </lineage>
</organism>
<keyword evidence="4" id="KW-1185">Reference proteome</keyword>
<comment type="caution">
    <text evidence="3">The sequence shown here is derived from an EMBL/GenBank/DDBJ whole genome shotgun (WGS) entry which is preliminary data.</text>
</comment>
<dbReference type="GO" id="GO:0015629">
    <property type="term" value="C:actin cytoskeleton"/>
    <property type="evidence" value="ECO:0007669"/>
    <property type="project" value="TreeGrafter"/>
</dbReference>
<dbReference type="GO" id="GO:0031433">
    <property type="term" value="F:telethonin binding"/>
    <property type="evidence" value="ECO:0007669"/>
    <property type="project" value="TreeGrafter"/>
</dbReference>
<name>A0AA47M2Z2_MERPO</name>
<evidence type="ECO:0000313" key="3">
    <source>
        <dbReference type="EMBL" id="KAK0132675.1"/>
    </source>
</evidence>
<comment type="similarity">
    <text evidence="1">Belongs to the myozenin family.</text>
</comment>
<proteinExistence type="inferred from homology"/>
<dbReference type="PANTHER" id="PTHR15941:SF16">
    <property type="entry name" value="MYOZENIN 3A-RELATED"/>
    <property type="match status" value="1"/>
</dbReference>
<dbReference type="PANTHER" id="PTHR15941">
    <property type="entry name" value="MYOZENIN"/>
    <property type="match status" value="1"/>
</dbReference>
<accession>A0AA47M2Z2</accession>
<evidence type="ECO:0000256" key="2">
    <source>
        <dbReference type="ARBA" id="ARBA00022553"/>
    </source>
</evidence>
<reference evidence="3" key="1">
    <citation type="journal article" date="2023" name="Front. Mar. Sci.">
        <title>A new Merluccius polli reference genome to investigate the effects of global change in West African waters.</title>
        <authorList>
            <person name="Mateo J.L."/>
            <person name="Blanco-Fernandez C."/>
            <person name="Garcia-Vazquez E."/>
            <person name="Machado-Schiaffino G."/>
        </authorList>
    </citation>
    <scope>NUCLEOTIDE SEQUENCE</scope>
    <source>
        <strain evidence="3">C29</strain>
        <tissue evidence="3">Fin</tissue>
    </source>
</reference>
<dbReference type="GO" id="GO:0030018">
    <property type="term" value="C:Z disc"/>
    <property type="evidence" value="ECO:0007669"/>
    <property type="project" value="InterPro"/>
</dbReference>
<dbReference type="InterPro" id="IPR008438">
    <property type="entry name" value="MYOZ"/>
</dbReference>
<dbReference type="EMBL" id="JAOPHQ010006205">
    <property type="protein sequence ID" value="KAK0132675.1"/>
    <property type="molecule type" value="Genomic_DNA"/>
</dbReference>
<sequence length="250" mass="27777">MMMMQSGLDEQAKQRMQLAKALCNEVRGEGLNLGKKISVPKDVMMEELQLPSNRGSRMFQERQKRVERFTLENAVSGNTGNFGKVLPTQPIPEPQTGKENLLSPMFGKHSLVVNLQKTIAKKGNPEVLAPGYSGPLGEVPHEKFNATVIPRSYSSPWREALGDNQKLLAALTEQLPQPPVPANYRCFNRSALPFGGSMASERVIPIIRYEALEAQQNQPSVSHNCMSQRPNFNRAPKGWGMGYCPESNEL</sequence>
<dbReference type="Proteomes" id="UP001174136">
    <property type="component" value="Unassembled WGS sequence"/>
</dbReference>